<organism evidence="2 3">
    <name type="scientific">Paractinoplanes bogorensis</name>
    <dbReference type="NCBI Taxonomy" id="1610840"/>
    <lineage>
        <taxon>Bacteria</taxon>
        <taxon>Bacillati</taxon>
        <taxon>Actinomycetota</taxon>
        <taxon>Actinomycetes</taxon>
        <taxon>Micromonosporales</taxon>
        <taxon>Micromonosporaceae</taxon>
        <taxon>Paractinoplanes</taxon>
    </lineage>
</organism>
<dbReference type="SUPFAM" id="SSF54593">
    <property type="entry name" value="Glyoxalase/Bleomycin resistance protein/Dihydroxybiphenyl dioxygenase"/>
    <property type="match status" value="1"/>
</dbReference>
<protein>
    <submittedName>
        <fullName evidence="2">4a-hydroxytetrahydrobiopterin dehydratase</fullName>
    </submittedName>
</protein>
<dbReference type="InterPro" id="IPR041581">
    <property type="entry name" value="Glyoxalase_6"/>
</dbReference>
<evidence type="ECO:0000313" key="2">
    <source>
        <dbReference type="EMBL" id="MBU2665326.1"/>
    </source>
</evidence>
<dbReference type="Pfam" id="PF18029">
    <property type="entry name" value="Glyoxalase_6"/>
    <property type="match status" value="1"/>
</dbReference>
<sequence>MAETMSRVAASAAVSDLGWRYLLGALRASVPVGSLFQAASVAAGAVAACGPDADDHLSVGLRSDRVLLTLTTGGEVTALDVDLARRITGMGMPTEPGSLRMLEIAIDALDIPAVWPFWRAVLGYTGDPGDGGPAAQLIDPAGEGPVVWFQQMDEPRPQRNRIHVDITVAHDEAAARIEAALNAGGRLMPGSREPAFWILADPEGNEACICTWQGREP</sequence>
<dbReference type="RefSeq" id="WP_215788539.1">
    <property type="nucleotide sequence ID" value="NZ_JAHKKG010000005.1"/>
</dbReference>
<evidence type="ECO:0000313" key="3">
    <source>
        <dbReference type="Proteomes" id="UP001519654"/>
    </source>
</evidence>
<keyword evidence="3" id="KW-1185">Reference proteome</keyword>
<dbReference type="Proteomes" id="UP001519654">
    <property type="component" value="Unassembled WGS sequence"/>
</dbReference>
<comment type="caution">
    <text evidence="2">The sequence shown here is derived from an EMBL/GenBank/DDBJ whole genome shotgun (WGS) entry which is preliminary data.</text>
</comment>
<dbReference type="PANTHER" id="PTHR35908">
    <property type="entry name" value="HYPOTHETICAL FUSION PROTEIN"/>
    <property type="match status" value="1"/>
</dbReference>
<dbReference type="PANTHER" id="PTHR35908:SF1">
    <property type="entry name" value="CONSERVED PROTEIN"/>
    <property type="match status" value="1"/>
</dbReference>
<feature type="domain" description="Glyoxalase-like" evidence="1">
    <location>
        <begin position="104"/>
        <end position="210"/>
    </location>
</feature>
<evidence type="ECO:0000259" key="1">
    <source>
        <dbReference type="Pfam" id="PF18029"/>
    </source>
</evidence>
<dbReference type="EMBL" id="JAHKKG010000005">
    <property type="protein sequence ID" value="MBU2665326.1"/>
    <property type="molecule type" value="Genomic_DNA"/>
</dbReference>
<accession>A0ABS5YPT0</accession>
<dbReference type="InterPro" id="IPR029068">
    <property type="entry name" value="Glyas_Bleomycin-R_OHBP_Dase"/>
</dbReference>
<proteinExistence type="predicted"/>
<dbReference type="Gene3D" id="3.10.180.10">
    <property type="entry name" value="2,3-Dihydroxybiphenyl 1,2-Dioxygenase, domain 1"/>
    <property type="match status" value="1"/>
</dbReference>
<gene>
    <name evidence="2" type="ORF">KOI35_17615</name>
</gene>
<name>A0ABS5YPT0_9ACTN</name>
<reference evidence="2 3" key="1">
    <citation type="submission" date="2021-06" db="EMBL/GenBank/DDBJ databases">
        <title>Actinoplanes lichenicola sp. nov., and Actinoplanes ovalisporus sp. nov., isolated from lichen in Thailand.</title>
        <authorList>
            <person name="Saeng-In P."/>
            <person name="Kanchanasin P."/>
            <person name="Yuki M."/>
            <person name="Kudo T."/>
            <person name="Ohkuma M."/>
            <person name="Phongsopitanun W."/>
            <person name="Tanasupawat S."/>
        </authorList>
    </citation>
    <scope>NUCLEOTIDE SEQUENCE [LARGE SCALE GENOMIC DNA]</scope>
    <source>
        <strain evidence="2 3">NBRC 110975</strain>
    </source>
</reference>